<name>A0ACB7SEL6_HYAAI</name>
<dbReference type="EMBL" id="CM023484">
    <property type="protein sequence ID" value="KAH6933005.1"/>
    <property type="molecule type" value="Genomic_DNA"/>
</dbReference>
<gene>
    <name evidence="1" type="ORF">HPB50_011548</name>
</gene>
<sequence>MQASDQADLEAGGDLLPHGGTPVVVSVPALLSSPERTGTKPQGFGWAGRAMLLLLRPRHHSAQWALTAQETRYRAQSDSSRHTGSDAAPAADGVRVYLSTPRARYSKTLCGRQRPVPPVLEAAAAVSSGGGVARQAARALFRSAERPAVDGGGTETAAVRPDERSPDARGLAHTRAAPSSNEIQPPGSLFTRSTHGESTLRETATAEHTGNPPPPPPHPPWFPIVPLTSFAGAPPEYIVLSPWRRSVSFHTLS</sequence>
<dbReference type="Proteomes" id="UP000821845">
    <property type="component" value="Chromosome 4"/>
</dbReference>
<organism evidence="1 2">
    <name type="scientific">Hyalomma asiaticum</name>
    <name type="common">Tick</name>
    <dbReference type="NCBI Taxonomy" id="266040"/>
    <lineage>
        <taxon>Eukaryota</taxon>
        <taxon>Metazoa</taxon>
        <taxon>Ecdysozoa</taxon>
        <taxon>Arthropoda</taxon>
        <taxon>Chelicerata</taxon>
        <taxon>Arachnida</taxon>
        <taxon>Acari</taxon>
        <taxon>Parasitiformes</taxon>
        <taxon>Ixodida</taxon>
        <taxon>Ixodoidea</taxon>
        <taxon>Ixodidae</taxon>
        <taxon>Hyalomminae</taxon>
        <taxon>Hyalomma</taxon>
    </lineage>
</organism>
<keyword evidence="2" id="KW-1185">Reference proteome</keyword>
<reference evidence="1" key="1">
    <citation type="submission" date="2020-05" db="EMBL/GenBank/DDBJ databases">
        <title>Large-scale comparative analyses of tick genomes elucidate their genetic diversity and vector capacities.</title>
        <authorList>
            <person name="Jia N."/>
            <person name="Wang J."/>
            <person name="Shi W."/>
            <person name="Du L."/>
            <person name="Sun Y."/>
            <person name="Zhan W."/>
            <person name="Jiang J."/>
            <person name="Wang Q."/>
            <person name="Zhang B."/>
            <person name="Ji P."/>
            <person name="Sakyi L.B."/>
            <person name="Cui X."/>
            <person name="Yuan T."/>
            <person name="Jiang B."/>
            <person name="Yang W."/>
            <person name="Lam T.T.-Y."/>
            <person name="Chang Q."/>
            <person name="Ding S."/>
            <person name="Wang X."/>
            <person name="Zhu J."/>
            <person name="Ruan X."/>
            <person name="Zhao L."/>
            <person name="Wei J."/>
            <person name="Que T."/>
            <person name="Du C."/>
            <person name="Cheng J."/>
            <person name="Dai P."/>
            <person name="Han X."/>
            <person name="Huang E."/>
            <person name="Gao Y."/>
            <person name="Liu J."/>
            <person name="Shao H."/>
            <person name="Ye R."/>
            <person name="Li L."/>
            <person name="Wei W."/>
            <person name="Wang X."/>
            <person name="Wang C."/>
            <person name="Yang T."/>
            <person name="Huo Q."/>
            <person name="Li W."/>
            <person name="Guo W."/>
            <person name="Chen H."/>
            <person name="Zhou L."/>
            <person name="Ni X."/>
            <person name="Tian J."/>
            <person name="Zhou Y."/>
            <person name="Sheng Y."/>
            <person name="Liu T."/>
            <person name="Pan Y."/>
            <person name="Xia L."/>
            <person name="Li J."/>
            <person name="Zhao F."/>
            <person name="Cao W."/>
        </authorList>
    </citation>
    <scope>NUCLEOTIDE SEQUENCE</scope>
    <source>
        <strain evidence="1">Hyas-2018</strain>
    </source>
</reference>
<comment type="caution">
    <text evidence="1">The sequence shown here is derived from an EMBL/GenBank/DDBJ whole genome shotgun (WGS) entry which is preliminary data.</text>
</comment>
<accession>A0ACB7SEL6</accession>
<proteinExistence type="predicted"/>
<protein>
    <submittedName>
        <fullName evidence="1">Uncharacterized protein</fullName>
    </submittedName>
</protein>
<evidence type="ECO:0000313" key="2">
    <source>
        <dbReference type="Proteomes" id="UP000821845"/>
    </source>
</evidence>
<evidence type="ECO:0000313" key="1">
    <source>
        <dbReference type="EMBL" id="KAH6933005.1"/>
    </source>
</evidence>